<dbReference type="InParanoid" id="A0A067QN03"/>
<evidence type="ECO:0000313" key="1">
    <source>
        <dbReference type="EMBL" id="KDQ63991.1"/>
    </source>
</evidence>
<dbReference type="Proteomes" id="UP000027265">
    <property type="component" value="Unassembled WGS sequence"/>
</dbReference>
<dbReference type="AlphaFoldDB" id="A0A067QN03"/>
<sequence length="65" mass="7810">WNCTHVMIRHALLLRKAIDRWVIDYEELRPLLLSPEDWKLLEQIADLLKVRSLLNLRGPVTYESR</sequence>
<organism evidence="1 2">
    <name type="scientific">Jaapia argillacea MUCL 33604</name>
    <dbReference type="NCBI Taxonomy" id="933084"/>
    <lineage>
        <taxon>Eukaryota</taxon>
        <taxon>Fungi</taxon>
        <taxon>Dikarya</taxon>
        <taxon>Basidiomycota</taxon>
        <taxon>Agaricomycotina</taxon>
        <taxon>Agaricomycetes</taxon>
        <taxon>Agaricomycetidae</taxon>
        <taxon>Jaapiales</taxon>
        <taxon>Jaapiaceae</taxon>
        <taxon>Jaapia</taxon>
    </lineage>
</organism>
<accession>A0A067QN03</accession>
<dbReference type="EMBL" id="KL197709">
    <property type="protein sequence ID" value="KDQ63991.1"/>
    <property type="molecule type" value="Genomic_DNA"/>
</dbReference>
<feature type="non-terminal residue" evidence="1">
    <location>
        <position position="1"/>
    </location>
</feature>
<dbReference type="HOGENOM" id="CLU_196960_0_0_1"/>
<evidence type="ECO:0000313" key="2">
    <source>
        <dbReference type="Proteomes" id="UP000027265"/>
    </source>
</evidence>
<name>A0A067QN03_9AGAM</name>
<proteinExistence type="predicted"/>
<protein>
    <submittedName>
        <fullName evidence="1">Uncharacterized protein</fullName>
    </submittedName>
</protein>
<gene>
    <name evidence="1" type="ORF">JAAARDRAFT_117508</name>
</gene>
<reference evidence="2" key="1">
    <citation type="journal article" date="2014" name="Proc. Natl. Acad. Sci. U.S.A.">
        <title>Extensive sampling of basidiomycete genomes demonstrates inadequacy of the white-rot/brown-rot paradigm for wood decay fungi.</title>
        <authorList>
            <person name="Riley R."/>
            <person name="Salamov A.A."/>
            <person name="Brown D.W."/>
            <person name="Nagy L.G."/>
            <person name="Floudas D."/>
            <person name="Held B.W."/>
            <person name="Levasseur A."/>
            <person name="Lombard V."/>
            <person name="Morin E."/>
            <person name="Otillar R."/>
            <person name="Lindquist E.A."/>
            <person name="Sun H."/>
            <person name="LaButti K.M."/>
            <person name="Schmutz J."/>
            <person name="Jabbour D."/>
            <person name="Luo H."/>
            <person name="Baker S.E."/>
            <person name="Pisabarro A.G."/>
            <person name="Walton J.D."/>
            <person name="Blanchette R.A."/>
            <person name="Henrissat B."/>
            <person name="Martin F."/>
            <person name="Cullen D."/>
            <person name="Hibbett D.S."/>
            <person name="Grigoriev I.V."/>
        </authorList>
    </citation>
    <scope>NUCLEOTIDE SEQUENCE [LARGE SCALE GENOMIC DNA]</scope>
    <source>
        <strain evidence="2">MUCL 33604</strain>
    </source>
</reference>
<keyword evidence="2" id="KW-1185">Reference proteome</keyword>
<dbReference type="OrthoDB" id="3264316at2759"/>